<feature type="compositionally biased region" description="Low complexity" evidence="1">
    <location>
        <begin position="625"/>
        <end position="638"/>
    </location>
</feature>
<proteinExistence type="predicted"/>
<reference evidence="2" key="1">
    <citation type="submission" date="2020-06" db="EMBL/GenBank/DDBJ databases">
        <title>Draft genome of Bugula neritina, a colonial animal packing powerful symbionts and potential medicines.</title>
        <authorList>
            <person name="Rayko M."/>
        </authorList>
    </citation>
    <scope>NUCLEOTIDE SEQUENCE [LARGE SCALE GENOMIC DNA]</scope>
    <source>
        <strain evidence="2">Kwan_BN1</strain>
    </source>
</reference>
<dbReference type="Proteomes" id="UP000593567">
    <property type="component" value="Unassembled WGS sequence"/>
</dbReference>
<feature type="compositionally biased region" description="Polar residues" evidence="1">
    <location>
        <begin position="600"/>
        <end position="611"/>
    </location>
</feature>
<protein>
    <submittedName>
        <fullName evidence="2">Uncharacterized protein</fullName>
    </submittedName>
</protein>
<feature type="region of interest" description="Disordered" evidence="1">
    <location>
        <begin position="600"/>
        <end position="638"/>
    </location>
</feature>
<dbReference type="AlphaFoldDB" id="A0A7J7JJF2"/>
<organism evidence="2 3">
    <name type="scientific">Bugula neritina</name>
    <name type="common">Brown bryozoan</name>
    <name type="synonym">Sertularia neritina</name>
    <dbReference type="NCBI Taxonomy" id="10212"/>
    <lineage>
        <taxon>Eukaryota</taxon>
        <taxon>Metazoa</taxon>
        <taxon>Spiralia</taxon>
        <taxon>Lophotrochozoa</taxon>
        <taxon>Bryozoa</taxon>
        <taxon>Gymnolaemata</taxon>
        <taxon>Cheilostomatida</taxon>
        <taxon>Flustrina</taxon>
        <taxon>Buguloidea</taxon>
        <taxon>Bugulidae</taxon>
        <taxon>Bugula</taxon>
    </lineage>
</organism>
<evidence type="ECO:0000256" key="1">
    <source>
        <dbReference type="SAM" id="MobiDB-lite"/>
    </source>
</evidence>
<feature type="compositionally biased region" description="Polar residues" evidence="1">
    <location>
        <begin position="316"/>
        <end position="328"/>
    </location>
</feature>
<keyword evidence="3" id="KW-1185">Reference proteome</keyword>
<evidence type="ECO:0000313" key="2">
    <source>
        <dbReference type="EMBL" id="KAF6026420.1"/>
    </source>
</evidence>
<gene>
    <name evidence="2" type="ORF">EB796_015268</name>
</gene>
<accession>A0A7J7JJF2</accession>
<sequence length="1175" mass="131863">MKTCMLELVQDSKSVQPLVTNTSHAIGSSRLASPCSWKLGPSEATETCSNSHSINGKPGHKRPNTFWKSPSTQLEAFYRKTRNRIQRNVAVHLKDLECPMYIYLKTIGVRDMEGFSDSLKRGADIIEVQKRLFVALNAQLLLMNHNLKKIQLKLFKLQQAQKTSSIVECADNSKCMNSYMLTQKCSGILSKVEDKSSTADSGLCVGSNPNNITIIEDVIRGILDKITNTKEVFSPQYSMACLKLSSQDIAVSSQVGAGNSDMANESRVGSSTDEHFKSDVQEVYSLVQDMLSNLDTKLHLLSSASPISADCRQSDESPSTGHLPNESSTEVFTNTVLLAKSLEATYPSQTQTSVTSQIQNCESEDSVQQPLARDLAARSFLSLHCDEPPNSNNSSGVENTTTLIEICAALGLRRINQDWSPICKVDTDFTELHSHSCGQEVRSVVEKIVDAVEGECDSPTQVKSVMNHMLFTIDFCSNHKINNPGSYLHLYRHSFFQDPSMDFSQNSDSHDMDWCVTEPPTYETMALASTMKLNTATTFTYSSLHYRCLDVLNQFQVRSSQEKSWPKKFLCKINKYCLKLAASARELVCHKKKWTQQANHCKQPIQPSNSFHAHKRPRKNRFKLKNSPSSSSTLLRKSSSKITHGVATNELQDVDVEGDDGYNTSLPLADHLYALPESRKLEDSNSGSLWSLVSRIICCNQELDCLQTIAIAPDLINCLRFLQNHLVKTHVAELYKRCLLREKLRKLLESHEFPAHVARNAQRVLRKHWSYPCCYEKDYDYCSYHRNLVTSKTDGKSQHFSTIVHCIQKIHASDKYFQAQYAPFTNSQPFSHTLLLLLSTMMRNFKLSASDRRDVLTSWHKQFSIHQNIGHVFLQSLLASEIQSASFIGGELFLEVRHLVNQSSYHLPAVTMATVTSKRLGGSARTAGPVAEEAPTTQVSEASKKNLSTQVQACPRPTSLKLVFVRKTLEQRVMIDNQIKHVRFPPGTHVTNHSRGDDTAPSVSHSYTPVDFSKLFKQVYSSSCTNSSAQTLKVQLMNVRQIAVRLWQCSDEGLAHALTLKPAQTSNQAEWTFRIFKNSEHNVAKSESEECVENKCANSSDVRKDKSYILSPKDYVSLLKPQKRKFEDLELSPMSDVKTVVESMVAVVCSFPSSDLLADYHRMSKTGDGNFLYQT</sequence>
<dbReference type="EMBL" id="VXIV02002280">
    <property type="protein sequence ID" value="KAF6026420.1"/>
    <property type="molecule type" value="Genomic_DNA"/>
</dbReference>
<evidence type="ECO:0000313" key="3">
    <source>
        <dbReference type="Proteomes" id="UP000593567"/>
    </source>
</evidence>
<feature type="region of interest" description="Disordered" evidence="1">
    <location>
        <begin position="309"/>
        <end position="328"/>
    </location>
</feature>
<feature type="compositionally biased region" description="Basic residues" evidence="1">
    <location>
        <begin position="612"/>
        <end position="624"/>
    </location>
</feature>
<comment type="caution">
    <text evidence="2">The sequence shown here is derived from an EMBL/GenBank/DDBJ whole genome shotgun (WGS) entry which is preliminary data.</text>
</comment>
<name>A0A7J7JJF2_BUGNE</name>